<keyword evidence="1 3" id="KW-0479">Metal-binding</keyword>
<name>A0A948RW30_UNCEI</name>
<dbReference type="GO" id="GO:0009055">
    <property type="term" value="F:electron transfer activity"/>
    <property type="evidence" value="ECO:0007669"/>
    <property type="project" value="InterPro"/>
</dbReference>
<dbReference type="AlphaFoldDB" id="A0A948RW30"/>
<dbReference type="InterPro" id="IPR025992">
    <property type="entry name" value="Haem-bd"/>
</dbReference>
<dbReference type="InterPro" id="IPR009056">
    <property type="entry name" value="Cyt_c-like_dom"/>
</dbReference>
<evidence type="ECO:0000259" key="4">
    <source>
        <dbReference type="PROSITE" id="PS51007"/>
    </source>
</evidence>
<accession>A0A948RW30</accession>
<protein>
    <submittedName>
        <fullName evidence="5">Heme-binding domain-containing protein</fullName>
    </submittedName>
</protein>
<reference evidence="5" key="1">
    <citation type="submission" date="2021-05" db="EMBL/GenBank/DDBJ databases">
        <title>Energy efficiency and biological interactions define the core microbiome of deep oligotrophic groundwater.</title>
        <authorList>
            <person name="Mehrshad M."/>
            <person name="Lopez-Fernandez M."/>
            <person name="Bell E."/>
            <person name="Bernier-Latmani R."/>
            <person name="Bertilsson S."/>
            <person name="Dopson M."/>
        </authorList>
    </citation>
    <scope>NUCLEOTIDE SEQUENCE</scope>
    <source>
        <strain evidence="5">Modern_marine.mb.64</strain>
    </source>
</reference>
<dbReference type="SMART" id="SM01235">
    <property type="entry name" value="Haem_bd"/>
    <property type="match status" value="1"/>
</dbReference>
<organism evidence="5 6">
    <name type="scientific">Eiseniibacteriota bacterium</name>
    <dbReference type="NCBI Taxonomy" id="2212470"/>
    <lineage>
        <taxon>Bacteria</taxon>
        <taxon>Candidatus Eiseniibacteriota</taxon>
    </lineage>
</organism>
<dbReference type="Pfam" id="PF14376">
    <property type="entry name" value="Haem_bd"/>
    <property type="match status" value="1"/>
</dbReference>
<evidence type="ECO:0000256" key="2">
    <source>
        <dbReference type="ARBA" id="ARBA00023004"/>
    </source>
</evidence>
<sequence length="145" mass="16458">MKRSLVIILILLAAAAITIQLVPVNRTHPVANPDDALQGPATHILARSCFDCHSYNTTWPWYGRIAPVSWMLRRHIEEGRGKLNFSLWRQYAPEKQLYLSKEAVKEVEEGGMPLPIYLRLHPEAKISPADLDTLKAWSLSFEGIQ</sequence>
<evidence type="ECO:0000313" key="6">
    <source>
        <dbReference type="Proteomes" id="UP000777784"/>
    </source>
</evidence>
<dbReference type="Proteomes" id="UP000777784">
    <property type="component" value="Unassembled WGS sequence"/>
</dbReference>
<evidence type="ECO:0000256" key="3">
    <source>
        <dbReference type="PROSITE-ProRule" id="PRU00433"/>
    </source>
</evidence>
<evidence type="ECO:0000313" key="5">
    <source>
        <dbReference type="EMBL" id="MBU2690057.1"/>
    </source>
</evidence>
<dbReference type="GO" id="GO:0020037">
    <property type="term" value="F:heme binding"/>
    <property type="evidence" value="ECO:0007669"/>
    <property type="project" value="InterPro"/>
</dbReference>
<dbReference type="EMBL" id="JAHJDP010000023">
    <property type="protein sequence ID" value="MBU2690057.1"/>
    <property type="molecule type" value="Genomic_DNA"/>
</dbReference>
<keyword evidence="3" id="KW-0349">Heme</keyword>
<keyword evidence="2 3" id="KW-0408">Iron</keyword>
<proteinExistence type="predicted"/>
<dbReference type="PROSITE" id="PS51007">
    <property type="entry name" value="CYTC"/>
    <property type="match status" value="1"/>
</dbReference>
<gene>
    <name evidence="5" type="ORF">KJ970_03955</name>
</gene>
<evidence type="ECO:0000256" key="1">
    <source>
        <dbReference type="ARBA" id="ARBA00022723"/>
    </source>
</evidence>
<feature type="domain" description="Cytochrome c" evidence="4">
    <location>
        <begin position="34"/>
        <end position="142"/>
    </location>
</feature>
<dbReference type="GO" id="GO:0046872">
    <property type="term" value="F:metal ion binding"/>
    <property type="evidence" value="ECO:0007669"/>
    <property type="project" value="UniProtKB-KW"/>
</dbReference>
<comment type="caution">
    <text evidence="5">The sequence shown here is derived from an EMBL/GenBank/DDBJ whole genome shotgun (WGS) entry which is preliminary data.</text>
</comment>